<keyword evidence="4" id="KW-1185">Reference proteome</keyword>
<evidence type="ECO:0000256" key="1">
    <source>
        <dbReference type="SAM" id="Phobius"/>
    </source>
</evidence>
<protein>
    <submittedName>
        <fullName evidence="3">Tripartite tricarboxylate transporter TctB family protein</fullName>
    </submittedName>
</protein>
<keyword evidence="1" id="KW-0472">Membrane</keyword>
<reference evidence="3" key="1">
    <citation type="submission" date="2020-09" db="EMBL/GenBank/DDBJ databases">
        <title>A novel bacterium of genus Bacillus, isolated from South China Sea.</title>
        <authorList>
            <person name="Huang H."/>
            <person name="Mo K."/>
            <person name="Hu Y."/>
        </authorList>
    </citation>
    <scope>NUCLEOTIDE SEQUENCE</scope>
    <source>
        <strain evidence="3">IB182487</strain>
    </source>
</reference>
<evidence type="ECO:0000259" key="2">
    <source>
        <dbReference type="Pfam" id="PF07331"/>
    </source>
</evidence>
<keyword evidence="1" id="KW-1133">Transmembrane helix</keyword>
<dbReference type="InterPro" id="IPR009936">
    <property type="entry name" value="DUF1468"/>
</dbReference>
<evidence type="ECO:0000313" key="3">
    <source>
        <dbReference type="EMBL" id="MBD1381993.1"/>
    </source>
</evidence>
<name>A0A926RXL0_9BACI</name>
<accession>A0A926RXL0</accession>
<dbReference type="RefSeq" id="WP_191159743.1">
    <property type="nucleotide sequence ID" value="NZ_JACXAI010000024.1"/>
</dbReference>
<dbReference type="EMBL" id="JACXAI010000024">
    <property type="protein sequence ID" value="MBD1381993.1"/>
    <property type="molecule type" value="Genomic_DNA"/>
</dbReference>
<evidence type="ECO:0000313" key="4">
    <source>
        <dbReference type="Proteomes" id="UP000626844"/>
    </source>
</evidence>
<feature type="transmembrane region" description="Helical" evidence="1">
    <location>
        <begin position="12"/>
        <end position="29"/>
    </location>
</feature>
<feature type="transmembrane region" description="Helical" evidence="1">
    <location>
        <begin position="123"/>
        <end position="141"/>
    </location>
</feature>
<feature type="transmembrane region" description="Helical" evidence="1">
    <location>
        <begin position="80"/>
        <end position="111"/>
    </location>
</feature>
<feature type="transmembrane region" description="Helical" evidence="1">
    <location>
        <begin position="41"/>
        <end position="59"/>
    </location>
</feature>
<sequence>MKYSFFNREAVIGWALFLLSIIYGFLAIGFPKGGNEPGPSFLPLVLSGGMLVCSLIIVFKHRKVEEAKEENPAFRIGRKHLFLVIYLAIYLILLPVIGFIGMSLIFLFLTFRLYDNKGIFRPIIYSVILTFSMYGLFKLFLNVPLDLM</sequence>
<comment type="caution">
    <text evidence="3">The sequence shown here is derived from an EMBL/GenBank/DDBJ whole genome shotgun (WGS) entry which is preliminary data.</text>
</comment>
<gene>
    <name evidence="3" type="ORF">IC621_17330</name>
</gene>
<proteinExistence type="predicted"/>
<keyword evidence="1" id="KW-0812">Transmembrane</keyword>
<dbReference type="Pfam" id="PF07331">
    <property type="entry name" value="TctB"/>
    <property type="match status" value="1"/>
</dbReference>
<dbReference type="AlphaFoldDB" id="A0A926RXL0"/>
<feature type="domain" description="DUF1468" evidence="2">
    <location>
        <begin position="11"/>
        <end position="145"/>
    </location>
</feature>
<organism evidence="3 4">
    <name type="scientific">Metabacillus arenae</name>
    <dbReference type="NCBI Taxonomy" id="2771434"/>
    <lineage>
        <taxon>Bacteria</taxon>
        <taxon>Bacillati</taxon>
        <taxon>Bacillota</taxon>
        <taxon>Bacilli</taxon>
        <taxon>Bacillales</taxon>
        <taxon>Bacillaceae</taxon>
        <taxon>Metabacillus</taxon>
    </lineage>
</organism>
<dbReference type="Proteomes" id="UP000626844">
    <property type="component" value="Unassembled WGS sequence"/>
</dbReference>